<dbReference type="Gene3D" id="3.40.50.2300">
    <property type="match status" value="1"/>
</dbReference>
<dbReference type="AlphaFoldDB" id="A0A2X4WKG5"/>
<protein>
    <submittedName>
        <fullName evidence="3">Two component sensor histidine kinase, putative YwpD</fullName>
        <ecNumber evidence="3">2.7.3.-</ecNumber>
    </submittedName>
</protein>
<dbReference type="Pfam" id="PF02518">
    <property type="entry name" value="HATPase_c"/>
    <property type="match status" value="1"/>
</dbReference>
<sequence>MEYGKGSCFTFAIRLANECQVPEVKVEEKGDICLKGVLRMNRPMKLEEDYKYTILVVNDEHTNLKKQMDLVASLNYTVITVDNGEEAIEALNNEAIDMMIIDVAMSKMSGYELCKIVRKDYHSVELPIIILTADQLTDLSLYYDVGANDFLHKPIQTEQLIVRMKSLLAIRKSAQDAVHDELSYFHAQITPHFLYNTLNTIIGLSYGDVDKAREALEHLSIYLRAKLDFYNRNSLISIAKEMELVKSYLSIEQMRYRERLKVHYNIDESAHAMLPSMIIQPLVENAVQHGIAKKTPGGSLWISIQRDVAGVKIVVEDDGMGITEYKKAELLNEGNDEIGFSNIFKRLKLMKRVKFSLESVEGAGTKVTIILQGVQNNEGYIN</sequence>
<dbReference type="KEGG" id="blen:NCTC4824_04111"/>
<feature type="domain" description="Response regulatory" evidence="2">
    <location>
        <begin position="53"/>
        <end position="168"/>
    </location>
</feature>
<dbReference type="GO" id="GO:0000155">
    <property type="term" value="F:phosphorelay sensor kinase activity"/>
    <property type="evidence" value="ECO:0007669"/>
    <property type="project" value="InterPro"/>
</dbReference>
<dbReference type="EMBL" id="LS483476">
    <property type="protein sequence ID" value="SQI63419.1"/>
    <property type="molecule type" value="Genomic_DNA"/>
</dbReference>
<keyword evidence="1" id="KW-0597">Phosphoprotein</keyword>
<dbReference type="Pfam" id="PF06580">
    <property type="entry name" value="His_kinase"/>
    <property type="match status" value="1"/>
</dbReference>
<keyword evidence="3" id="KW-0808">Transferase</keyword>
<gene>
    <name evidence="3" type="primary">ypdA_10</name>
    <name evidence="3" type="ORF">NCTC4824_04111</name>
</gene>
<keyword evidence="3" id="KW-0418">Kinase</keyword>
<organism evidence="3 4">
    <name type="scientific">Lederbergia lenta</name>
    <name type="common">Bacillus lentus</name>
    <dbReference type="NCBI Taxonomy" id="1467"/>
    <lineage>
        <taxon>Bacteria</taxon>
        <taxon>Bacillati</taxon>
        <taxon>Bacillota</taxon>
        <taxon>Bacilli</taxon>
        <taxon>Bacillales</taxon>
        <taxon>Bacillaceae</taxon>
        <taxon>Lederbergia</taxon>
    </lineage>
</organism>
<dbReference type="SMART" id="SM00448">
    <property type="entry name" value="REC"/>
    <property type="match status" value="1"/>
</dbReference>
<dbReference type="PANTHER" id="PTHR34220:SF7">
    <property type="entry name" value="SENSOR HISTIDINE KINASE YPDA"/>
    <property type="match status" value="1"/>
</dbReference>
<proteinExistence type="predicted"/>
<dbReference type="Pfam" id="PF00072">
    <property type="entry name" value="Response_reg"/>
    <property type="match status" value="1"/>
</dbReference>
<dbReference type="Proteomes" id="UP000249134">
    <property type="component" value="Chromosome 1"/>
</dbReference>
<dbReference type="STRING" id="1348624.GCA_001591545_03691"/>
<dbReference type="InterPro" id="IPR010559">
    <property type="entry name" value="Sig_transdc_His_kin_internal"/>
</dbReference>
<feature type="modified residue" description="4-aspartylphosphate" evidence="1">
    <location>
        <position position="102"/>
    </location>
</feature>
<dbReference type="InterPro" id="IPR001789">
    <property type="entry name" value="Sig_transdc_resp-reg_receiver"/>
</dbReference>
<name>A0A2X4WKG5_LEDLE</name>
<evidence type="ECO:0000313" key="4">
    <source>
        <dbReference type="Proteomes" id="UP000249134"/>
    </source>
</evidence>
<dbReference type="EC" id="2.7.3.-" evidence="3"/>
<reference evidence="3 4" key="1">
    <citation type="submission" date="2018-06" db="EMBL/GenBank/DDBJ databases">
        <authorList>
            <consortium name="Pathogen Informatics"/>
            <person name="Doyle S."/>
        </authorList>
    </citation>
    <scope>NUCLEOTIDE SEQUENCE [LARGE SCALE GENOMIC DNA]</scope>
    <source>
        <strain evidence="3 4">NCTC4824</strain>
    </source>
</reference>
<dbReference type="InterPro" id="IPR003594">
    <property type="entry name" value="HATPase_dom"/>
</dbReference>
<dbReference type="RefSeq" id="WP_066145684.1">
    <property type="nucleotide sequence ID" value="NZ_CBCSGM010000009.1"/>
</dbReference>
<evidence type="ECO:0000256" key="1">
    <source>
        <dbReference type="PROSITE-ProRule" id="PRU00169"/>
    </source>
</evidence>
<dbReference type="Gene3D" id="3.30.565.10">
    <property type="entry name" value="Histidine kinase-like ATPase, C-terminal domain"/>
    <property type="match status" value="1"/>
</dbReference>
<evidence type="ECO:0000259" key="2">
    <source>
        <dbReference type="PROSITE" id="PS50110"/>
    </source>
</evidence>
<dbReference type="PANTHER" id="PTHR34220">
    <property type="entry name" value="SENSOR HISTIDINE KINASE YPDA"/>
    <property type="match status" value="1"/>
</dbReference>
<dbReference type="InterPro" id="IPR011006">
    <property type="entry name" value="CheY-like_superfamily"/>
</dbReference>
<dbReference type="InterPro" id="IPR036890">
    <property type="entry name" value="HATPase_C_sf"/>
</dbReference>
<evidence type="ECO:0000313" key="3">
    <source>
        <dbReference type="EMBL" id="SQI63419.1"/>
    </source>
</evidence>
<keyword evidence="4" id="KW-1185">Reference proteome</keyword>
<dbReference type="SUPFAM" id="SSF55874">
    <property type="entry name" value="ATPase domain of HSP90 chaperone/DNA topoisomerase II/histidine kinase"/>
    <property type="match status" value="1"/>
</dbReference>
<dbReference type="PROSITE" id="PS50110">
    <property type="entry name" value="RESPONSE_REGULATORY"/>
    <property type="match status" value="1"/>
</dbReference>
<dbReference type="SUPFAM" id="SSF52172">
    <property type="entry name" value="CheY-like"/>
    <property type="match status" value="1"/>
</dbReference>
<accession>A0A2X4WKG5</accession>
<dbReference type="InterPro" id="IPR050640">
    <property type="entry name" value="Bact_2-comp_sensor_kinase"/>
</dbReference>
<dbReference type="GO" id="GO:0016020">
    <property type="term" value="C:membrane"/>
    <property type="evidence" value="ECO:0007669"/>
    <property type="project" value="InterPro"/>
</dbReference>